<dbReference type="OrthoDB" id="2990151at2"/>
<sequence>MSAGIPAVLCMAALSILIYTGWFSSVADDLAIPRSMILYYLLGAVVLSGFPPVPKDQLIQIDPGFGALLWLFVALAVKMHKKWRLSFASLCLFLGSSLFLWHEISRVETDWSDLSFRAVIVLSLVLIPVCFAKNLGDRVTLAVGGALVAHAWILIFHHEVLKPLIIGNDEYLDTVWICITSVFLVHYSVRAAQEWLRKWRKMGSI</sequence>
<evidence type="ECO:0000313" key="2">
    <source>
        <dbReference type="EMBL" id="SEN27486.1"/>
    </source>
</evidence>
<dbReference type="RefSeq" id="WP_089968387.1">
    <property type="nucleotide sequence ID" value="NZ_FOCQ01000008.1"/>
</dbReference>
<feature type="transmembrane region" description="Helical" evidence="1">
    <location>
        <begin position="84"/>
        <end position="102"/>
    </location>
</feature>
<feature type="transmembrane region" description="Helical" evidence="1">
    <location>
        <begin position="6"/>
        <end position="24"/>
    </location>
</feature>
<keyword evidence="1" id="KW-0472">Membrane</keyword>
<keyword evidence="1" id="KW-1133">Transmembrane helix</keyword>
<dbReference type="EMBL" id="FOCQ01000008">
    <property type="protein sequence ID" value="SEN27486.1"/>
    <property type="molecule type" value="Genomic_DNA"/>
</dbReference>
<feature type="transmembrane region" description="Helical" evidence="1">
    <location>
        <begin position="139"/>
        <end position="158"/>
    </location>
</feature>
<protein>
    <submittedName>
        <fullName evidence="2">Uncharacterized protein</fullName>
    </submittedName>
</protein>
<feature type="transmembrane region" description="Helical" evidence="1">
    <location>
        <begin position="36"/>
        <end position="53"/>
    </location>
</feature>
<evidence type="ECO:0000313" key="3">
    <source>
        <dbReference type="Proteomes" id="UP000199695"/>
    </source>
</evidence>
<keyword evidence="3" id="KW-1185">Reference proteome</keyword>
<gene>
    <name evidence="2" type="ORF">SAMN05444955_10844</name>
</gene>
<accession>A0A1H8F7L6</accession>
<evidence type="ECO:0000256" key="1">
    <source>
        <dbReference type="SAM" id="Phobius"/>
    </source>
</evidence>
<proteinExistence type="predicted"/>
<feature type="transmembrane region" description="Helical" evidence="1">
    <location>
        <begin position="114"/>
        <end position="132"/>
    </location>
</feature>
<keyword evidence="1" id="KW-0812">Transmembrane</keyword>
<name>A0A1H8F7L6_9BACL</name>
<feature type="transmembrane region" description="Helical" evidence="1">
    <location>
        <begin position="174"/>
        <end position="192"/>
    </location>
</feature>
<reference evidence="2 3" key="1">
    <citation type="submission" date="2016-10" db="EMBL/GenBank/DDBJ databases">
        <authorList>
            <person name="de Groot N.N."/>
        </authorList>
    </citation>
    <scope>NUCLEOTIDE SEQUENCE [LARGE SCALE GENOMIC DNA]</scope>
    <source>
        <strain evidence="2 3">DSM 46701</strain>
    </source>
</reference>
<feature type="transmembrane region" description="Helical" evidence="1">
    <location>
        <begin position="59"/>
        <end position="77"/>
    </location>
</feature>
<organism evidence="2 3">
    <name type="scientific">Lihuaxuella thermophila</name>
    <dbReference type="NCBI Taxonomy" id="1173111"/>
    <lineage>
        <taxon>Bacteria</taxon>
        <taxon>Bacillati</taxon>
        <taxon>Bacillota</taxon>
        <taxon>Bacilli</taxon>
        <taxon>Bacillales</taxon>
        <taxon>Thermoactinomycetaceae</taxon>
        <taxon>Lihuaxuella</taxon>
    </lineage>
</organism>
<dbReference type="AlphaFoldDB" id="A0A1H8F7L6"/>
<dbReference type="STRING" id="1173111.SAMN05444955_10844"/>
<dbReference type="Proteomes" id="UP000199695">
    <property type="component" value="Unassembled WGS sequence"/>
</dbReference>